<accession>A0A0A9E6P7</accession>
<feature type="signal peptide" evidence="1">
    <location>
        <begin position="1"/>
        <end position="15"/>
    </location>
</feature>
<organism evidence="2">
    <name type="scientific">Arundo donax</name>
    <name type="common">Giant reed</name>
    <name type="synonym">Donax arundinaceus</name>
    <dbReference type="NCBI Taxonomy" id="35708"/>
    <lineage>
        <taxon>Eukaryota</taxon>
        <taxon>Viridiplantae</taxon>
        <taxon>Streptophyta</taxon>
        <taxon>Embryophyta</taxon>
        <taxon>Tracheophyta</taxon>
        <taxon>Spermatophyta</taxon>
        <taxon>Magnoliopsida</taxon>
        <taxon>Liliopsida</taxon>
        <taxon>Poales</taxon>
        <taxon>Poaceae</taxon>
        <taxon>PACMAD clade</taxon>
        <taxon>Arundinoideae</taxon>
        <taxon>Arundineae</taxon>
        <taxon>Arundo</taxon>
    </lineage>
</organism>
<keyword evidence="1" id="KW-0732">Signal</keyword>
<protein>
    <submittedName>
        <fullName evidence="2">ARP1504</fullName>
    </submittedName>
</protein>
<evidence type="ECO:0000256" key="1">
    <source>
        <dbReference type="SAM" id="SignalP"/>
    </source>
</evidence>
<feature type="chain" id="PRO_5012723378" evidence="1">
    <location>
        <begin position="16"/>
        <end position="50"/>
    </location>
</feature>
<reference evidence="2" key="1">
    <citation type="submission" date="2014-09" db="EMBL/GenBank/DDBJ databases">
        <authorList>
            <person name="Magalhaes I.L.F."/>
            <person name="Oliveira U."/>
            <person name="Santos F.R."/>
            <person name="Vidigal T.H.D.A."/>
            <person name="Brescovit A.D."/>
            <person name="Santos A.J."/>
        </authorList>
    </citation>
    <scope>NUCLEOTIDE SEQUENCE</scope>
    <source>
        <tissue evidence="2">Shoot tissue taken approximately 20 cm above the soil surface</tissue>
    </source>
</reference>
<proteinExistence type="predicted"/>
<dbReference type="AlphaFoldDB" id="A0A0A9E6P7"/>
<name>A0A0A9E6P7_ARUDO</name>
<sequence>MLLLQLFSLFPCNTCRVIGIFQGEKLPQKISNVKSTNICSAACPQHRLPF</sequence>
<reference evidence="2" key="2">
    <citation type="journal article" date="2015" name="Data Brief">
        <title>Shoot transcriptome of the giant reed, Arundo donax.</title>
        <authorList>
            <person name="Barrero R.A."/>
            <person name="Guerrero F.D."/>
            <person name="Moolhuijzen P."/>
            <person name="Goolsby J.A."/>
            <person name="Tidwell J."/>
            <person name="Bellgard S.E."/>
            <person name="Bellgard M.I."/>
        </authorList>
    </citation>
    <scope>NUCLEOTIDE SEQUENCE</scope>
    <source>
        <tissue evidence="2">Shoot tissue taken approximately 20 cm above the soil surface</tissue>
    </source>
</reference>
<evidence type="ECO:0000313" key="2">
    <source>
        <dbReference type="EMBL" id="JAD95756.1"/>
    </source>
</evidence>
<dbReference type="EMBL" id="GBRH01202139">
    <property type="protein sequence ID" value="JAD95756.1"/>
    <property type="molecule type" value="Transcribed_RNA"/>
</dbReference>